<accession>A0A285V5D5</accession>
<name>A0A285V5D5_9ACTN</name>
<protein>
    <submittedName>
        <fullName evidence="1">Uncharacterized protein</fullName>
    </submittedName>
</protein>
<reference evidence="2" key="1">
    <citation type="submission" date="2017-08" db="EMBL/GenBank/DDBJ databases">
        <authorList>
            <person name="Varghese N."/>
            <person name="Submissions S."/>
        </authorList>
    </citation>
    <scope>NUCLEOTIDE SEQUENCE [LARGE SCALE GENOMIC DNA]</scope>
    <source>
        <strain evidence="2">DSM 4725</strain>
    </source>
</reference>
<evidence type="ECO:0000313" key="1">
    <source>
        <dbReference type="EMBL" id="SOC47711.1"/>
    </source>
</evidence>
<keyword evidence="2" id="KW-1185">Reference proteome</keyword>
<dbReference type="Proteomes" id="UP000219435">
    <property type="component" value="Unassembled WGS sequence"/>
</dbReference>
<proteinExistence type="predicted"/>
<dbReference type="AlphaFoldDB" id="A0A285V5D5"/>
<evidence type="ECO:0000313" key="2">
    <source>
        <dbReference type="Proteomes" id="UP000219435"/>
    </source>
</evidence>
<sequence>MRYRVVTQDGQEAGAFLAADDDLAAMRRGLPVRDASVRASGGALDPDEYRLEKWVAGAWDFAGRYAFVGTAPTALVA</sequence>
<organism evidence="1 2">
    <name type="scientific">Blastococcus aggregatus</name>
    <dbReference type="NCBI Taxonomy" id="38502"/>
    <lineage>
        <taxon>Bacteria</taxon>
        <taxon>Bacillati</taxon>
        <taxon>Actinomycetota</taxon>
        <taxon>Actinomycetes</taxon>
        <taxon>Geodermatophilales</taxon>
        <taxon>Geodermatophilaceae</taxon>
        <taxon>Blastococcus</taxon>
    </lineage>
</organism>
<gene>
    <name evidence="1" type="ORF">SAMN05660748_0977</name>
</gene>
<dbReference type="EMBL" id="OBQI01000001">
    <property type="protein sequence ID" value="SOC47711.1"/>
    <property type="molecule type" value="Genomic_DNA"/>
</dbReference>